<protein>
    <submittedName>
        <fullName evidence="13">Uncharacterized protein</fullName>
    </submittedName>
</protein>
<accession>A0ABP0F8F2</accession>
<evidence type="ECO:0000313" key="13">
    <source>
        <dbReference type="EMBL" id="CAK8675970.1"/>
    </source>
</evidence>
<name>A0ABP0F8F2_CLALP</name>
<dbReference type="Gene3D" id="1.10.565.10">
    <property type="entry name" value="Retinoid X Receptor"/>
    <property type="match status" value="1"/>
</dbReference>
<evidence type="ECO:0000313" key="14">
    <source>
        <dbReference type="Proteomes" id="UP001642483"/>
    </source>
</evidence>
<evidence type="ECO:0000256" key="10">
    <source>
        <dbReference type="SAM" id="MobiDB-lite"/>
    </source>
</evidence>
<evidence type="ECO:0000256" key="5">
    <source>
        <dbReference type="ARBA" id="ARBA00023125"/>
    </source>
</evidence>
<organism evidence="13 14">
    <name type="scientific">Clavelina lepadiformis</name>
    <name type="common">Light-bulb sea squirt</name>
    <name type="synonym">Ascidia lepadiformis</name>
    <dbReference type="NCBI Taxonomy" id="159417"/>
    <lineage>
        <taxon>Eukaryota</taxon>
        <taxon>Metazoa</taxon>
        <taxon>Chordata</taxon>
        <taxon>Tunicata</taxon>
        <taxon>Ascidiacea</taxon>
        <taxon>Aplousobranchia</taxon>
        <taxon>Clavelinidae</taxon>
        <taxon>Clavelina</taxon>
    </lineage>
</organism>
<dbReference type="PANTHER" id="PTHR24082:SF497">
    <property type="entry name" value="PEROXISOME PROLIFERATOR-ACTIVATED RECEPTOR GAMMA-LIKE"/>
    <property type="match status" value="1"/>
</dbReference>
<dbReference type="InterPro" id="IPR050234">
    <property type="entry name" value="Nuclear_hormone_rcpt_NR1"/>
</dbReference>
<gene>
    <name evidence="13" type="ORF">CVLEPA_LOCUS5484</name>
</gene>
<evidence type="ECO:0000256" key="3">
    <source>
        <dbReference type="ARBA" id="ARBA00022833"/>
    </source>
</evidence>
<evidence type="ECO:0000256" key="8">
    <source>
        <dbReference type="ARBA" id="ARBA00023242"/>
    </source>
</evidence>
<dbReference type="PRINTS" id="PR00398">
    <property type="entry name" value="STRDHORMONER"/>
</dbReference>
<feature type="compositionally biased region" description="Polar residues" evidence="10">
    <location>
        <begin position="237"/>
        <end position="257"/>
    </location>
</feature>
<feature type="domain" description="NR LBD" evidence="12">
    <location>
        <begin position="388"/>
        <end position="624"/>
    </location>
</feature>
<evidence type="ECO:0000259" key="11">
    <source>
        <dbReference type="PROSITE" id="PS51030"/>
    </source>
</evidence>
<comment type="caution">
    <text evidence="13">The sequence shown here is derived from an EMBL/GenBank/DDBJ whole genome shotgun (WGS) entry which is preliminary data.</text>
</comment>
<dbReference type="EMBL" id="CAWYQH010000024">
    <property type="protein sequence ID" value="CAK8675970.1"/>
    <property type="molecule type" value="Genomic_DNA"/>
</dbReference>
<keyword evidence="5 9" id="KW-0238">DNA-binding</keyword>
<evidence type="ECO:0000259" key="12">
    <source>
        <dbReference type="PROSITE" id="PS51843"/>
    </source>
</evidence>
<comment type="similarity">
    <text evidence="9">Belongs to the nuclear hormone receptor family.</text>
</comment>
<dbReference type="InterPro" id="IPR000536">
    <property type="entry name" value="Nucl_hrmn_rcpt_lig-bd"/>
</dbReference>
<dbReference type="PROSITE" id="PS51843">
    <property type="entry name" value="NR_LBD"/>
    <property type="match status" value="1"/>
</dbReference>
<keyword evidence="8 9" id="KW-0539">Nucleus</keyword>
<sequence>MFQLVKSTSLRIPCRICGDKSSGFHYGVHACEGCKGFFRRTVRMKLVYDECKQICKINVKNRNKCQHCRFQKCLELGMSHDAIRFGRMPRIEKERIIADTVNSVMQSSSANVAGDDATVHLYSLIDTICQAYISCCTMAKANVDKIWKSHQARGNQAKCINNFHDISNVYPDLAEEMDKILNPRKNGSAANAESLPVSSPTVDDGVHDDPVILSNLSNCSTMEESATSSHKSDQEVLDSSSTSPDTFKNGSEMSDSGISLDGELENNQRKPCSSTSPDTSWCDSFFLNFPTGDSSFLFGDEPLPQSTIGTIDTNLSASMKPISIATLFSSNGLPTRPNLTGVKDFMSLYRWISSSSIGLSFLDLNATHPNLFGNIDSTKLACPPHANITREQKARLIYASQVFREQIGNEGQRQKLNPADIQDQIISKKVMELLFHKTQQQLVIGVCQVTEFAKQIPKFVDLDLPDQVILVKYGSYEALFVMFNNLIVGDGLILPLTDVYVSFGFISKIKIAGDLIESKLNFAKKVTQLELNDREMSLFIAVIILSPDRPGLMHSNAVEKIQEELLMALKLQLSLSHPHKPRMFADLLLKMTELRQLVADHVILMKQLDFAKQPLINEILQDLH</sequence>
<evidence type="ECO:0000256" key="9">
    <source>
        <dbReference type="RuleBase" id="RU004334"/>
    </source>
</evidence>
<dbReference type="Proteomes" id="UP001642483">
    <property type="component" value="Unassembled WGS sequence"/>
</dbReference>
<dbReference type="Pfam" id="PF00104">
    <property type="entry name" value="Hormone_recep"/>
    <property type="match status" value="1"/>
</dbReference>
<feature type="region of interest" description="Disordered" evidence="10">
    <location>
        <begin position="223"/>
        <end position="278"/>
    </location>
</feature>
<dbReference type="SMART" id="SM00399">
    <property type="entry name" value="ZnF_C4"/>
    <property type="match status" value="1"/>
</dbReference>
<keyword evidence="14" id="KW-1185">Reference proteome</keyword>
<dbReference type="PROSITE" id="PS51030">
    <property type="entry name" value="NUCLEAR_REC_DBD_2"/>
    <property type="match status" value="1"/>
</dbReference>
<keyword evidence="6 9" id="KW-0804">Transcription</keyword>
<keyword evidence="2 9" id="KW-0863">Zinc-finger</keyword>
<dbReference type="Pfam" id="PF00105">
    <property type="entry name" value="zf-C4"/>
    <property type="match status" value="1"/>
</dbReference>
<dbReference type="CDD" id="cd06965">
    <property type="entry name" value="NR_DBD_Ppar"/>
    <property type="match status" value="1"/>
</dbReference>
<proteinExistence type="inferred from homology"/>
<evidence type="ECO:0000256" key="2">
    <source>
        <dbReference type="ARBA" id="ARBA00022771"/>
    </source>
</evidence>
<keyword evidence="3 9" id="KW-0862">Zinc</keyword>
<evidence type="ECO:0000256" key="7">
    <source>
        <dbReference type="ARBA" id="ARBA00023170"/>
    </source>
</evidence>
<dbReference type="Gene3D" id="3.30.50.10">
    <property type="entry name" value="Erythroid Transcription Factor GATA-1, subunit A"/>
    <property type="match status" value="1"/>
</dbReference>
<dbReference type="InterPro" id="IPR013088">
    <property type="entry name" value="Znf_NHR/GATA"/>
</dbReference>
<dbReference type="InterPro" id="IPR035500">
    <property type="entry name" value="NHR-like_dom_sf"/>
</dbReference>
<feature type="compositionally biased region" description="Polar residues" evidence="10">
    <location>
        <begin position="188"/>
        <end position="201"/>
    </location>
</feature>
<dbReference type="PRINTS" id="PR00047">
    <property type="entry name" value="STROIDFINGER"/>
</dbReference>
<keyword evidence="1 9" id="KW-0479">Metal-binding</keyword>
<comment type="subcellular location">
    <subcellularLocation>
        <location evidence="9">Nucleus</location>
    </subcellularLocation>
</comment>
<dbReference type="InterPro" id="IPR001723">
    <property type="entry name" value="Nuclear_hrmn_rcpt"/>
</dbReference>
<dbReference type="PROSITE" id="PS00031">
    <property type="entry name" value="NUCLEAR_REC_DBD_1"/>
    <property type="match status" value="1"/>
</dbReference>
<evidence type="ECO:0000256" key="4">
    <source>
        <dbReference type="ARBA" id="ARBA00023015"/>
    </source>
</evidence>
<dbReference type="SUPFAM" id="SSF48508">
    <property type="entry name" value="Nuclear receptor ligand-binding domain"/>
    <property type="match status" value="1"/>
</dbReference>
<keyword evidence="4 9" id="KW-0805">Transcription regulation</keyword>
<dbReference type="SUPFAM" id="SSF57716">
    <property type="entry name" value="Glucocorticoid receptor-like (DNA-binding domain)"/>
    <property type="match status" value="1"/>
</dbReference>
<dbReference type="InterPro" id="IPR001628">
    <property type="entry name" value="Znf_hrmn_rcpt"/>
</dbReference>
<dbReference type="SMART" id="SM00430">
    <property type="entry name" value="HOLI"/>
    <property type="match status" value="1"/>
</dbReference>
<evidence type="ECO:0000256" key="6">
    <source>
        <dbReference type="ARBA" id="ARBA00023163"/>
    </source>
</evidence>
<feature type="region of interest" description="Disordered" evidence="10">
    <location>
        <begin position="184"/>
        <end position="207"/>
    </location>
</feature>
<reference evidence="13 14" key="1">
    <citation type="submission" date="2024-02" db="EMBL/GenBank/DDBJ databases">
        <authorList>
            <person name="Daric V."/>
            <person name="Darras S."/>
        </authorList>
    </citation>
    <scope>NUCLEOTIDE SEQUENCE [LARGE SCALE GENOMIC DNA]</scope>
</reference>
<dbReference type="PANTHER" id="PTHR24082">
    <property type="entry name" value="NUCLEAR HORMONE RECEPTOR"/>
    <property type="match status" value="1"/>
</dbReference>
<evidence type="ECO:0000256" key="1">
    <source>
        <dbReference type="ARBA" id="ARBA00022723"/>
    </source>
</evidence>
<feature type="compositionally biased region" description="Polar residues" evidence="10">
    <location>
        <begin position="269"/>
        <end position="278"/>
    </location>
</feature>
<keyword evidence="7 9" id="KW-0675">Receptor</keyword>
<feature type="domain" description="Nuclear receptor" evidence="11">
    <location>
        <begin position="11"/>
        <end position="85"/>
    </location>
</feature>